<proteinExistence type="predicted"/>
<feature type="region of interest" description="Disordered" evidence="1">
    <location>
        <begin position="359"/>
        <end position="406"/>
    </location>
</feature>
<dbReference type="PANTHER" id="PTHR22705:SF0">
    <property type="entry name" value="ZZ-TYPE ZINC FINGER-CONTAINING PROTEIN 3"/>
    <property type="match status" value="1"/>
</dbReference>
<feature type="compositionally biased region" description="Polar residues" evidence="1">
    <location>
        <begin position="219"/>
        <end position="248"/>
    </location>
</feature>
<evidence type="ECO:0000256" key="1">
    <source>
        <dbReference type="SAM" id="MobiDB-lite"/>
    </source>
</evidence>
<evidence type="ECO:0000313" key="3">
    <source>
        <dbReference type="EMBL" id="CAE6535050.1"/>
    </source>
</evidence>
<dbReference type="SUPFAM" id="SSF46689">
    <property type="entry name" value="Homeodomain-like"/>
    <property type="match status" value="1"/>
</dbReference>
<reference evidence="3" key="1">
    <citation type="submission" date="2021-01" db="EMBL/GenBank/DDBJ databases">
        <authorList>
            <person name="Kaushik A."/>
        </authorList>
    </citation>
    <scope>NUCLEOTIDE SEQUENCE</scope>
    <source>
        <strain evidence="3">AG6-10EEA</strain>
    </source>
</reference>
<organism evidence="3 4">
    <name type="scientific">Rhizoctonia solani</name>
    <dbReference type="NCBI Taxonomy" id="456999"/>
    <lineage>
        <taxon>Eukaryota</taxon>
        <taxon>Fungi</taxon>
        <taxon>Dikarya</taxon>
        <taxon>Basidiomycota</taxon>
        <taxon>Agaricomycotina</taxon>
        <taxon>Agaricomycetes</taxon>
        <taxon>Cantharellales</taxon>
        <taxon>Ceratobasidiaceae</taxon>
        <taxon>Rhizoctonia</taxon>
    </lineage>
</organism>
<evidence type="ECO:0000313" key="4">
    <source>
        <dbReference type="Proteomes" id="UP000663853"/>
    </source>
</evidence>
<dbReference type="AlphaFoldDB" id="A0A8H3DMW1"/>
<feature type="region of interest" description="Disordered" evidence="1">
    <location>
        <begin position="133"/>
        <end position="271"/>
    </location>
</feature>
<dbReference type="PANTHER" id="PTHR22705">
    <property type="entry name" value="ZINC FINGER, ZZ DOMAIN CONTAINING 3"/>
    <property type="match status" value="1"/>
</dbReference>
<feature type="compositionally biased region" description="Polar residues" evidence="1">
    <location>
        <begin position="397"/>
        <end position="406"/>
    </location>
</feature>
<dbReference type="InterPro" id="IPR009057">
    <property type="entry name" value="Homeodomain-like_sf"/>
</dbReference>
<name>A0A8H3DMW1_9AGAM</name>
<dbReference type="SMART" id="SM00717">
    <property type="entry name" value="SANT"/>
    <property type="match status" value="1"/>
</dbReference>
<feature type="domain" description="Myb-like" evidence="2">
    <location>
        <begin position="297"/>
        <end position="347"/>
    </location>
</feature>
<protein>
    <recommendedName>
        <fullName evidence="2">Myb-like domain-containing protein</fullName>
    </recommendedName>
</protein>
<dbReference type="Proteomes" id="UP000663853">
    <property type="component" value="Unassembled WGS sequence"/>
</dbReference>
<dbReference type="PROSITE" id="PS50090">
    <property type="entry name" value="MYB_LIKE"/>
    <property type="match status" value="1"/>
</dbReference>
<dbReference type="InterPro" id="IPR037830">
    <property type="entry name" value="ZZZ3"/>
</dbReference>
<evidence type="ECO:0000259" key="2">
    <source>
        <dbReference type="PROSITE" id="PS50090"/>
    </source>
</evidence>
<feature type="compositionally biased region" description="Low complexity" evidence="1">
    <location>
        <begin position="202"/>
        <end position="218"/>
    </location>
</feature>
<dbReference type="Gene3D" id="1.10.10.60">
    <property type="entry name" value="Homeodomain-like"/>
    <property type="match status" value="1"/>
</dbReference>
<dbReference type="InterPro" id="IPR001005">
    <property type="entry name" value="SANT/Myb"/>
</dbReference>
<sequence>MEPIIAENNVANISNSEVSIAELEKFIEAQRSALSRIQHEGKHLEALKLQAVAQPDVVMGDILAGKHDALKFSNTSLGLAANVPEIDWTLLEANDLKPVIHARPSETGSSRVDKMRKHISDFHQTLAQLAPIPAEFLGNEGRDTEERGKKRRRVDSVPRAPTAPPSSSLRLPYPAQSRDNVRLHSSSSMRIIQPPAPGHSRTWSPDTTPDTTGGQDSTKPLNEISQPHTDYSYPQPQSQAFKGANSGTHVRHESPSPASPDAPPTPIQPATNSPVALAAEESTAELPDAGEAHSTFKQNWTLAEQHTLERLLVEIPSTVKFRWVKISEAMGGTRTPRQVASRVQKYYEKMKKLGVAVNSADMGGGGRGGSKATQTLDALSSMRTRGPSTRGKPKTGPQYTKSGRRR</sequence>
<feature type="compositionally biased region" description="Polar residues" evidence="1">
    <location>
        <begin position="371"/>
        <end position="387"/>
    </location>
</feature>
<accession>A0A8H3DMW1</accession>
<feature type="compositionally biased region" description="Pro residues" evidence="1">
    <location>
        <begin position="257"/>
        <end position="267"/>
    </location>
</feature>
<dbReference type="Pfam" id="PF00249">
    <property type="entry name" value="Myb_DNA-binding"/>
    <property type="match status" value="1"/>
</dbReference>
<gene>
    <name evidence="3" type="ORF">RDB_LOCUS176421</name>
</gene>
<dbReference type="EMBL" id="CAJMXA010004120">
    <property type="protein sequence ID" value="CAE6535050.1"/>
    <property type="molecule type" value="Genomic_DNA"/>
</dbReference>
<comment type="caution">
    <text evidence="3">The sequence shown here is derived from an EMBL/GenBank/DDBJ whole genome shotgun (WGS) entry which is preliminary data.</text>
</comment>